<comment type="similarity">
    <text evidence="1 2">Belongs to the BioY family.</text>
</comment>
<dbReference type="PANTHER" id="PTHR34295:SF1">
    <property type="entry name" value="BIOTIN TRANSPORTER BIOY"/>
    <property type="match status" value="1"/>
</dbReference>
<organism evidence="4 5">
    <name type="scientific">Candidatus Borkfalkia faecipullorum</name>
    <dbReference type="NCBI Taxonomy" id="2838510"/>
    <lineage>
        <taxon>Bacteria</taxon>
        <taxon>Bacillati</taxon>
        <taxon>Bacillota</taxon>
        <taxon>Clostridia</taxon>
        <taxon>Christensenellales</taxon>
        <taxon>Christensenellaceae</taxon>
        <taxon>Candidatus Borkfalkia</taxon>
    </lineage>
</organism>
<accession>A0A9D1V996</accession>
<dbReference type="Proteomes" id="UP000824204">
    <property type="component" value="Unassembled WGS sequence"/>
</dbReference>
<name>A0A9D1V996_9FIRM</name>
<dbReference type="AlphaFoldDB" id="A0A9D1V996"/>
<feature type="transmembrane region" description="Helical" evidence="3">
    <location>
        <begin position="113"/>
        <end position="137"/>
    </location>
</feature>
<dbReference type="PANTHER" id="PTHR34295">
    <property type="entry name" value="BIOTIN TRANSPORTER BIOY"/>
    <property type="match status" value="1"/>
</dbReference>
<dbReference type="Pfam" id="PF02632">
    <property type="entry name" value="BioY"/>
    <property type="match status" value="1"/>
</dbReference>
<dbReference type="GO" id="GO:0005886">
    <property type="term" value="C:plasma membrane"/>
    <property type="evidence" value="ECO:0007669"/>
    <property type="project" value="UniProtKB-SubCell"/>
</dbReference>
<keyword evidence="2 3" id="KW-0472">Membrane</keyword>
<evidence type="ECO:0000256" key="3">
    <source>
        <dbReference type="SAM" id="Phobius"/>
    </source>
</evidence>
<gene>
    <name evidence="4" type="ORF">H9741_08320</name>
</gene>
<dbReference type="InterPro" id="IPR003784">
    <property type="entry name" value="BioY"/>
</dbReference>
<reference evidence="4" key="2">
    <citation type="submission" date="2021-04" db="EMBL/GenBank/DDBJ databases">
        <authorList>
            <person name="Gilroy R."/>
        </authorList>
    </citation>
    <scope>NUCLEOTIDE SEQUENCE</scope>
    <source>
        <strain evidence="4">811</strain>
    </source>
</reference>
<dbReference type="Gene3D" id="1.10.1760.20">
    <property type="match status" value="1"/>
</dbReference>
<feature type="transmembrane region" description="Helical" evidence="3">
    <location>
        <begin position="7"/>
        <end position="25"/>
    </location>
</feature>
<reference evidence="4" key="1">
    <citation type="journal article" date="2021" name="PeerJ">
        <title>Extensive microbial diversity within the chicken gut microbiome revealed by metagenomics and culture.</title>
        <authorList>
            <person name="Gilroy R."/>
            <person name="Ravi A."/>
            <person name="Getino M."/>
            <person name="Pursley I."/>
            <person name="Horton D.L."/>
            <person name="Alikhan N.F."/>
            <person name="Baker D."/>
            <person name="Gharbi K."/>
            <person name="Hall N."/>
            <person name="Watson M."/>
            <person name="Adriaenssens E.M."/>
            <person name="Foster-Nyarko E."/>
            <person name="Jarju S."/>
            <person name="Secka A."/>
            <person name="Antonio M."/>
            <person name="Oren A."/>
            <person name="Chaudhuri R.R."/>
            <person name="La Ragione R."/>
            <person name="Hildebrand F."/>
            <person name="Pallen M.J."/>
        </authorList>
    </citation>
    <scope>NUCLEOTIDE SEQUENCE</scope>
    <source>
        <strain evidence="4">811</strain>
    </source>
</reference>
<feature type="transmembrane region" description="Helical" evidence="3">
    <location>
        <begin position="31"/>
        <end position="50"/>
    </location>
</feature>
<evidence type="ECO:0000313" key="4">
    <source>
        <dbReference type="EMBL" id="HIX08460.1"/>
    </source>
</evidence>
<comment type="subcellular location">
    <subcellularLocation>
        <location evidence="2">Cell membrane</location>
        <topology evidence="2">Multi-pass membrane protein</topology>
    </subcellularLocation>
</comment>
<keyword evidence="2" id="KW-0813">Transport</keyword>
<dbReference type="EMBL" id="DXFX01000106">
    <property type="protein sequence ID" value="HIX08460.1"/>
    <property type="molecule type" value="Genomic_DNA"/>
</dbReference>
<dbReference type="PIRSF" id="PIRSF016661">
    <property type="entry name" value="BioY"/>
    <property type="match status" value="1"/>
</dbReference>
<evidence type="ECO:0000256" key="1">
    <source>
        <dbReference type="ARBA" id="ARBA00010692"/>
    </source>
</evidence>
<comment type="caution">
    <text evidence="4">The sequence shown here is derived from an EMBL/GenBank/DDBJ whole genome shotgun (WGS) entry which is preliminary data.</text>
</comment>
<sequence length="197" mass="21240">MDKTIKLAQCAIFVALMIVSAYISIPTPFVPLTFQTVVAVLAGILLGPWYGSAAVAVYVLMGLIGFPVFAHGGGFVYVVNLTFGYLIGFIAGAFAAGLVSARGKALTLRRAVVAALVGFAVNYLIGIPYFACIWAFYMHNGELWKAIVVNNLLYMLKDLVLCVLAAALAVRVYPLMNRRSLRLDRRGKSAEKKGGDK</sequence>
<protein>
    <recommendedName>
        <fullName evidence="2">Biotin transporter</fullName>
    </recommendedName>
</protein>
<feature type="transmembrane region" description="Helical" evidence="3">
    <location>
        <begin position="83"/>
        <end position="101"/>
    </location>
</feature>
<keyword evidence="3" id="KW-1133">Transmembrane helix</keyword>
<evidence type="ECO:0000313" key="5">
    <source>
        <dbReference type="Proteomes" id="UP000824204"/>
    </source>
</evidence>
<keyword evidence="3" id="KW-0812">Transmembrane</keyword>
<proteinExistence type="inferred from homology"/>
<dbReference type="GO" id="GO:0015225">
    <property type="term" value="F:biotin transmembrane transporter activity"/>
    <property type="evidence" value="ECO:0007669"/>
    <property type="project" value="UniProtKB-UniRule"/>
</dbReference>
<keyword evidence="2" id="KW-1003">Cell membrane</keyword>
<evidence type="ECO:0000256" key="2">
    <source>
        <dbReference type="PIRNR" id="PIRNR016661"/>
    </source>
</evidence>
<feature type="transmembrane region" description="Helical" evidence="3">
    <location>
        <begin position="152"/>
        <end position="173"/>
    </location>
</feature>